<gene>
    <name evidence="2" type="ORF">R1flu_002276</name>
</gene>
<feature type="region of interest" description="Disordered" evidence="1">
    <location>
        <begin position="37"/>
        <end position="56"/>
    </location>
</feature>
<dbReference type="AlphaFoldDB" id="A0ABD1Y5M4"/>
<name>A0ABD1Y5M4_9MARC</name>
<organism evidence="2 3">
    <name type="scientific">Riccia fluitans</name>
    <dbReference type="NCBI Taxonomy" id="41844"/>
    <lineage>
        <taxon>Eukaryota</taxon>
        <taxon>Viridiplantae</taxon>
        <taxon>Streptophyta</taxon>
        <taxon>Embryophyta</taxon>
        <taxon>Marchantiophyta</taxon>
        <taxon>Marchantiopsida</taxon>
        <taxon>Marchantiidae</taxon>
        <taxon>Marchantiales</taxon>
        <taxon>Ricciaceae</taxon>
        <taxon>Riccia</taxon>
    </lineage>
</organism>
<proteinExistence type="predicted"/>
<evidence type="ECO:0000256" key="1">
    <source>
        <dbReference type="SAM" id="MobiDB-lite"/>
    </source>
</evidence>
<keyword evidence="3" id="KW-1185">Reference proteome</keyword>
<dbReference type="Proteomes" id="UP001605036">
    <property type="component" value="Unassembled WGS sequence"/>
</dbReference>
<comment type="caution">
    <text evidence="2">The sequence shown here is derived from an EMBL/GenBank/DDBJ whole genome shotgun (WGS) entry which is preliminary data.</text>
</comment>
<evidence type="ECO:0000313" key="3">
    <source>
        <dbReference type="Proteomes" id="UP001605036"/>
    </source>
</evidence>
<dbReference type="EMBL" id="JBHFFA010000006">
    <property type="protein sequence ID" value="KAL2622071.1"/>
    <property type="molecule type" value="Genomic_DNA"/>
</dbReference>
<accession>A0ABD1Y5M4</accession>
<reference evidence="2 3" key="1">
    <citation type="submission" date="2024-09" db="EMBL/GenBank/DDBJ databases">
        <title>Chromosome-scale assembly of Riccia fluitans.</title>
        <authorList>
            <person name="Paukszto L."/>
            <person name="Sawicki J."/>
            <person name="Karawczyk K."/>
            <person name="Piernik-Szablinska J."/>
            <person name="Szczecinska M."/>
            <person name="Mazdziarz M."/>
        </authorList>
    </citation>
    <scope>NUCLEOTIDE SEQUENCE [LARGE SCALE GENOMIC DNA]</scope>
    <source>
        <strain evidence="2">Rf_01</strain>
        <tissue evidence="2">Aerial parts of the thallus</tissue>
    </source>
</reference>
<sequence>MQGVTEAEGGVTEPEGGVTEPEAGNMVAEGGVTEAIGGVSEPEAGNIEDEEGVTEAEGGVTEVEAGNMEAEEGVTEADGGVMEADLEEATEAEGGVTEPHLEEAADREGGVMEAEEVALEMEYWDFRNLVVLPTGRRVEHESQVTDDFHAGGDHETLSDTLAVGDVFAVKADDEEMKYWLLRCTARKHKITEKEVRCPWNTKHIFTRDEVVVYGKYFVFQKKLKGPKFIYVEAKKKDPTVIYSHLVRAVKIKMASMAPMGKQQDTARFSIDSETHEQNLATYRNRKHHHLRKSRAFDTGL</sequence>
<feature type="region of interest" description="Disordered" evidence="1">
    <location>
        <begin position="1"/>
        <end position="24"/>
    </location>
</feature>
<protein>
    <submittedName>
        <fullName evidence="2">Uncharacterized protein</fullName>
    </submittedName>
</protein>
<evidence type="ECO:0000313" key="2">
    <source>
        <dbReference type="EMBL" id="KAL2622071.1"/>
    </source>
</evidence>